<dbReference type="Pfam" id="PF16916">
    <property type="entry name" value="ZT_dimer"/>
    <property type="match status" value="1"/>
</dbReference>
<dbReference type="Gene3D" id="3.30.70.1350">
    <property type="entry name" value="Cation efflux protein, cytoplasmic domain"/>
    <property type="match status" value="1"/>
</dbReference>
<feature type="transmembrane region" description="Helical" evidence="9">
    <location>
        <begin position="170"/>
        <end position="186"/>
    </location>
</feature>
<dbReference type="FunFam" id="1.20.1510.10:FF:000006">
    <property type="entry name" value="Divalent cation efflux transporter"/>
    <property type="match status" value="1"/>
</dbReference>
<keyword evidence="13" id="KW-1185">Reference proteome</keyword>
<dbReference type="AlphaFoldDB" id="A0A7U6GL78"/>
<dbReference type="Proteomes" id="UP000031631">
    <property type="component" value="Chromosome"/>
</dbReference>
<dbReference type="InterPro" id="IPR058533">
    <property type="entry name" value="Cation_efflux_TM"/>
</dbReference>
<comment type="subcellular location">
    <subcellularLocation>
        <location evidence="1">Membrane</location>
        <topology evidence="1">Multi-pass membrane protein</topology>
    </subcellularLocation>
</comment>
<protein>
    <submittedName>
        <fullName evidence="12">Cation diffusion facilitator</fullName>
    </submittedName>
</protein>
<organism evidence="12 13">
    <name type="scientific">Thiolapillus brandeum</name>
    <dbReference type="NCBI Taxonomy" id="1076588"/>
    <lineage>
        <taxon>Bacteria</taxon>
        <taxon>Pseudomonadati</taxon>
        <taxon>Pseudomonadota</taxon>
        <taxon>Gammaproteobacteria</taxon>
        <taxon>Chromatiales</taxon>
        <taxon>Sedimenticolaceae</taxon>
        <taxon>Thiolapillus</taxon>
    </lineage>
</organism>
<dbReference type="InterPro" id="IPR036837">
    <property type="entry name" value="Cation_efflux_CTD_sf"/>
</dbReference>
<keyword evidence="6" id="KW-0406">Ion transport</keyword>
<dbReference type="SUPFAM" id="SSF160240">
    <property type="entry name" value="Cation efflux protein cytoplasmic domain-like"/>
    <property type="match status" value="1"/>
</dbReference>
<keyword evidence="7 9" id="KW-1133">Transmembrane helix</keyword>
<keyword evidence="8 9" id="KW-0472">Membrane</keyword>
<dbReference type="Gene3D" id="1.20.1510.10">
    <property type="entry name" value="Cation efflux protein transmembrane domain"/>
    <property type="match status" value="1"/>
</dbReference>
<evidence type="ECO:0000256" key="2">
    <source>
        <dbReference type="ARBA" id="ARBA00010212"/>
    </source>
</evidence>
<sequence>MKDTPPMDAQQHRELRKQESGRVAIVGALVNVILSAVKVTVGIIGNSQALIIDGIHSLSDLLTDILVLVASHQASHGPDENHPYGHGRFETAATLALGAFLVLVAGGIMWDSFERLFQAEHVNPPRAIALYAALFSILANEALYWYTIIVARRINSELLRANAWHHRSDAVSSIVVLIGVGGAMLGHGWLDLAAALIVGAMVAKIGWDLGWSAMRELVDESLEEDKVEKIRHIITDIPGVSSLHMLRTRRQGHEAMADVHVQVNPRISVSEGHMIAIAVEEEIKAEIEEISDVTVHIDPEDDETMPTCKGLPLREEAEARLKDAWKDLSCLGRQDGILLHYLGGKIDLDIFFPLDCYISREAAEKLQATMQLSLENYPEFGEVKLYFGGAAHPNGAQP</sequence>
<keyword evidence="4" id="KW-0410">Iron transport</keyword>
<comment type="similarity">
    <text evidence="2">Belongs to the cation diffusion facilitator (CDF) transporter (TC 2.A.4) family. FieF subfamily.</text>
</comment>
<evidence type="ECO:0000256" key="7">
    <source>
        <dbReference type="ARBA" id="ARBA00022989"/>
    </source>
</evidence>
<evidence type="ECO:0000256" key="9">
    <source>
        <dbReference type="SAM" id="Phobius"/>
    </source>
</evidence>
<dbReference type="SUPFAM" id="SSF161111">
    <property type="entry name" value="Cation efflux protein transmembrane domain-like"/>
    <property type="match status" value="1"/>
</dbReference>
<gene>
    <name evidence="12" type="ORF">TBH_C2764</name>
</gene>
<evidence type="ECO:0000256" key="5">
    <source>
        <dbReference type="ARBA" id="ARBA00022692"/>
    </source>
</evidence>
<dbReference type="PANTHER" id="PTHR43840:SF15">
    <property type="entry name" value="MITOCHONDRIAL METAL TRANSPORTER 1-RELATED"/>
    <property type="match status" value="1"/>
</dbReference>
<keyword evidence="3" id="KW-0813">Transport</keyword>
<keyword evidence="4" id="KW-0408">Iron</keyword>
<dbReference type="InterPro" id="IPR027469">
    <property type="entry name" value="Cation_efflux_TMD_sf"/>
</dbReference>
<dbReference type="InterPro" id="IPR050291">
    <property type="entry name" value="CDF_Transporter"/>
</dbReference>
<dbReference type="Pfam" id="PF01545">
    <property type="entry name" value="Cation_efflux"/>
    <property type="match status" value="1"/>
</dbReference>
<evidence type="ECO:0000259" key="11">
    <source>
        <dbReference type="Pfam" id="PF16916"/>
    </source>
</evidence>
<reference evidence="12 13" key="1">
    <citation type="journal article" date="2014" name="PLoS ONE">
        <title>Physiological and genomic features of a novel sulfur-oxidizing gammaproteobacterium belonging to a previously uncultivated symbiotic lineage isolated from a hydrothermal vent.</title>
        <authorList>
            <person name="Nunoura T."/>
            <person name="Takaki Y."/>
            <person name="Kazama H."/>
            <person name="Kakuta J."/>
            <person name="Shimamura S."/>
            <person name="Makita H."/>
            <person name="Hirai M."/>
            <person name="Miyazaki M."/>
            <person name="Takai K."/>
        </authorList>
    </citation>
    <scope>NUCLEOTIDE SEQUENCE [LARGE SCALE GENOMIC DNA]</scope>
    <source>
        <strain evidence="12 13">Hiromi1</strain>
    </source>
</reference>
<feature type="domain" description="Cation efflux protein cytoplasmic" evidence="11">
    <location>
        <begin position="222"/>
        <end position="300"/>
    </location>
</feature>
<evidence type="ECO:0000256" key="8">
    <source>
        <dbReference type="ARBA" id="ARBA00023136"/>
    </source>
</evidence>
<dbReference type="GO" id="GO:0016020">
    <property type="term" value="C:membrane"/>
    <property type="evidence" value="ECO:0007669"/>
    <property type="project" value="UniProtKB-SubCell"/>
</dbReference>
<keyword evidence="6" id="KW-0862">Zinc</keyword>
<dbReference type="PANTHER" id="PTHR43840">
    <property type="entry name" value="MITOCHONDRIAL METAL TRANSPORTER 1-RELATED"/>
    <property type="match status" value="1"/>
</dbReference>
<keyword evidence="5 9" id="KW-0812">Transmembrane</keyword>
<evidence type="ECO:0000313" key="12">
    <source>
        <dbReference type="EMBL" id="BAO45665.1"/>
    </source>
</evidence>
<evidence type="ECO:0000313" key="13">
    <source>
        <dbReference type="Proteomes" id="UP000031631"/>
    </source>
</evidence>
<dbReference type="GO" id="GO:0006826">
    <property type="term" value="P:iron ion transport"/>
    <property type="evidence" value="ECO:0007669"/>
    <property type="project" value="UniProtKB-KW"/>
</dbReference>
<dbReference type="EMBL" id="AP012273">
    <property type="protein sequence ID" value="BAO45665.1"/>
    <property type="molecule type" value="Genomic_DNA"/>
</dbReference>
<dbReference type="InterPro" id="IPR027470">
    <property type="entry name" value="Cation_efflux_CTD"/>
</dbReference>
<feature type="transmembrane region" description="Helical" evidence="9">
    <location>
        <begin position="21"/>
        <end position="44"/>
    </location>
</feature>
<feature type="transmembrane region" description="Helical" evidence="9">
    <location>
        <begin position="130"/>
        <end position="149"/>
    </location>
</feature>
<proteinExistence type="inferred from homology"/>
<dbReference type="InterPro" id="IPR002524">
    <property type="entry name" value="Cation_efflux"/>
</dbReference>
<feature type="transmembrane region" description="Helical" evidence="9">
    <location>
        <begin position="91"/>
        <end position="110"/>
    </location>
</feature>
<evidence type="ECO:0000256" key="3">
    <source>
        <dbReference type="ARBA" id="ARBA00022448"/>
    </source>
</evidence>
<evidence type="ECO:0000256" key="4">
    <source>
        <dbReference type="ARBA" id="ARBA00022496"/>
    </source>
</evidence>
<dbReference type="KEGG" id="tbn:TBH_C2764"/>
<accession>A0A7U6GL78</accession>
<keyword evidence="6" id="KW-0864">Zinc transport</keyword>
<dbReference type="GO" id="GO:0006829">
    <property type="term" value="P:zinc ion transport"/>
    <property type="evidence" value="ECO:0007669"/>
    <property type="project" value="UniProtKB-KW"/>
</dbReference>
<evidence type="ECO:0000256" key="1">
    <source>
        <dbReference type="ARBA" id="ARBA00004141"/>
    </source>
</evidence>
<name>A0A7U6GL78_9GAMM</name>
<evidence type="ECO:0000256" key="6">
    <source>
        <dbReference type="ARBA" id="ARBA00022906"/>
    </source>
</evidence>
<feature type="domain" description="Cation efflux protein transmembrane" evidence="10">
    <location>
        <begin position="25"/>
        <end position="218"/>
    </location>
</feature>
<evidence type="ECO:0000259" key="10">
    <source>
        <dbReference type="Pfam" id="PF01545"/>
    </source>
</evidence>
<dbReference type="GO" id="GO:0008324">
    <property type="term" value="F:monoatomic cation transmembrane transporter activity"/>
    <property type="evidence" value="ECO:0007669"/>
    <property type="project" value="InterPro"/>
</dbReference>
<dbReference type="NCBIfam" id="TIGR01297">
    <property type="entry name" value="CDF"/>
    <property type="match status" value="1"/>
</dbReference>